<organism evidence="3 4">
    <name type="scientific">Lysobacter korlensis</name>
    <dbReference type="NCBI Taxonomy" id="553636"/>
    <lineage>
        <taxon>Bacteria</taxon>
        <taxon>Pseudomonadati</taxon>
        <taxon>Pseudomonadota</taxon>
        <taxon>Gammaproteobacteria</taxon>
        <taxon>Lysobacterales</taxon>
        <taxon>Lysobacteraceae</taxon>
        <taxon>Lysobacter</taxon>
    </lineage>
</organism>
<name>A0ABV6RNY9_9GAMM</name>
<evidence type="ECO:0000256" key="2">
    <source>
        <dbReference type="SAM" id="Coils"/>
    </source>
</evidence>
<evidence type="ECO:0000256" key="1">
    <source>
        <dbReference type="ARBA" id="ARBA00022500"/>
    </source>
</evidence>
<comment type="caution">
    <text evidence="3">The sequence shown here is derived from an EMBL/GenBank/DDBJ whole genome shotgun (WGS) entry which is preliminary data.</text>
</comment>
<dbReference type="Proteomes" id="UP001589896">
    <property type="component" value="Unassembled WGS sequence"/>
</dbReference>
<keyword evidence="1" id="KW-0145">Chemotaxis</keyword>
<sequence>MAVKFLGQFLLESGLIDSAQLLEALEVQRASNPLLGELAQARGWLTASQAARINERQRAEDKRFGDIAEEMGLLDAGQLGQLLDEQKSRRKLFGEILVERAMLTRDQLEAALRAHQADREDAVRSLEVGLSSHPLGDVANATIGTCSKLFPRLLKSQCQFSALVGEGEPMPACDALAHVEIASARPLTLAVGCDRETMTKITCGFLGITPAECDEALAQDALGELVNVVMGYVVRDVLPEDMAYRPSPPDFSADATTLVNAGRPALALVLTSQLGSLLVIVRG</sequence>
<gene>
    <name evidence="3" type="ORF">ACFFGH_07225</name>
</gene>
<proteinExistence type="predicted"/>
<dbReference type="Gene3D" id="3.40.1550.10">
    <property type="entry name" value="CheC-like"/>
    <property type="match status" value="1"/>
</dbReference>
<dbReference type="SUPFAM" id="SSF103039">
    <property type="entry name" value="CheC-like"/>
    <property type="match status" value="1"/>
</dbReference>
<evidence type="ECO:0000313" key="4">
    <source>
        <dbReference type="Proteomes" id="UP001589896"/>
    </source>
</evidence>
<dbReference type="InterPro" id="IPR037257">
    <property type="entry name" value="T2SS_E_N_sf"/>
</dbReference>
<feature type="coiled-coil region" evidence="2">
    <location>
        <begin position="98"/>
        <end position="125"/>
    </location>
</feature>
<keyword evidence="4" id="KW-1185">Reference proteome</keyword>
<evidence type="ECO:0000313" key="3">
    <source>
        <dbReference type="EMBL" id="MFC0677633.1"/>
    </source>
</evidence>
<reference evidence="3 4" key="1">
    <citation type="submission" date="2024-09" db="EMBL/GenBank/DDBJ databases">
        <authorList>
            <person name="Sun Q."/>
            <person name="Mori K."/>
        </authorList>
    </citation>
    <scope>NUCLEOTIDE SEQUENCE [LARGE SCALE GENOMIC DNA]</scope>
    <source>
        <strain evidence="3 4">KCTC 23076</strain>
    </source>
</reference>
<dbReference type="SUPFAM" id="SSF160246">
    <property type="entry name" value="EspE N-terminal domain-like"/>
    <property type="match status" value="2"/>
</dbReference>
<protein>
    <submittedName>
        <fullName evidence="3">Chemotaxis protein CheX</fullName>
    </submittedName>
</protein>
<dbReference type="RefSeq" id="WP_386666398.1">
    <property type="nucleotide sequence ID" value="NZ_JBHLTG010000001.1"/>
</dbReference>
<accession>A0ABV6RNY9</accession>
<keyword evidence="2" id="KW-0175">Coiled coil</keyword>
<dbReference type="EMBL" id="JBHLTG010000001">
    <property type="protein sequence ID" value="MFC0677633.1"/>
    <property type="molecule type" value="Genomic_DNA"/>
</dbReference>
<dbReference type="InterPro" id="IPR028976">
    <property type="entry name" value="CheC-like_sf"/>
</dbReference>